<dbReference type="Proteomes" id="UP000005435">
    <property type="component" value="Chromosome"/>
</dbReference>
<gene>
    <name evidence="1" type="ordered locus">Clocl_2807</name>
</gene>
<sequence>MGFFSEINDMSKVFKDIEKNKTETKIDVITIYEYNGIVEIKSTKNSVVCLKKDITGFSFKIDNLKLAKTIIYIYIKGKSIDFEIPTTNLGAFYLLQKLNDYFGL</sequence>
<organism evidence="1 2">
    <name type="scientific">Acetivibrio clariflavus (strain DSM 19732 / NBRC 101661 / EBR45)</name>
    <name type="common">Clostridium clariflavum</name>
    <dbReference type="NCBI Taxonomy" id="720554"/>
    <lineage>
        <taxon>Bacteria</taxon>
        <taxon>Bacillati</taxon>
        <taxon>Bacillota</taxon>
        <taxon>Clostridia</taxon>
        <taxon>Eubacteriales</taxon>
        <taxon>Oscillospiraceae</taxon>
        <taxon>Acetivibrio</taxon>
    </lineage>
</organism>
<accession>G8M348</accession>
<reference evidence="1 2" key="2">
    <citation type="journal article" date="2012" name="Stand. Genomic Sci.">
        <title>Complete Genome Sequence of Clostridium clariflavum DSM 19732.</title>
        <authorList>
            <person name="Izquierdo J.A."/>
            <person name="Goodwin L."/>
            <person name="Davenport K.W."/>
            <person name="Teshima H."/>
            <person name="Bruce D."/>
            <person name="Detter C."/>
            <person name="Tapia R."/>
            <person name="Han S."/>
            <person name="Land M."/>
            <person name="Hauser L."/>
            <person name="Jeffries C.D."/>
            <person name="Han J."/>
            <person name="Pitluck S."/>
            <person name="Nolan M."/>
            <person name="Chen A."/>
            <person name="Huntemann M."/>
            <person name="Mavromatis K."/>
            <person name="Mikhailova N."/>
            <person name="Liolios K."/>
            <person name="Woyke T."/>
            <person name="Lynd L.R."/>
        </authorList>
    </citation>
    <scope>NUCLEOTIDE SEQUENCE [LARGE SCALE GENOMIC DNA]</scope>
    <source>
        <strain evidence="2">DSM 19732 / NBRC 101661 / EBR45</strain>
    </source>
</reference>
<dbReference type="KEGG" id="ccl:Clocl_2807"/>
<proteinExistence type="predicted"/>
<protein>
    <submittedName>
        <fullName evidence="1">Uncharacterized protein</fullName>
    </submittedName>
</protein>
<name>G8M348_ACECE</name>
<dbReference type="AlphaFoldDB" id="G8M348"/>
<keyword evidence="2" id="KW-1185">Reference proteome</keyword>
<reference evidence="2" key="1">
    <citation type="submission" date="2011-12" db="EMBL/GenBank/DDBJ databases">
        <title>Complete sequence of Clostridium clariflavum DSM 19732.</title>
        <authorList>
            <consortium name="US DOE Joint Genome Institute"/>
            <person name="Lucas S."/>
            <person name="Han J."/>
            <person name="Lapidus A."/>
            <person name="Cheng J.-F."/>
            <person name="Goodwin L."/>
            <person name="Pitluck S."/>
            <person name="Peters L."/>
            <person name="Teshima H."/>
            <person name="Detter J.C."/>
            <person name="Han C."/>
            <person name="Tapia R."/>
            <person name="Land M."/>
            <person name="Hauser L."/>
            <person name="Kyrpides N."/>
            <person name="Ivanova N."/>
            <person name="Pagani I."/>
            <person name="Kitzmiller T."/>
            <person name="Lynd L."/>
            <person name="Izquierdo J."/>
            <person name="Woyke T."/>
        </authorList>
    </citation>
    <scope>NUCLEOTIDE SEQUENCE [LARGE SCALE GENOMIC DNA]</scope>
    <source>
        <strain evidence="2">DSM 19732 / NBRC 101661 / EBR45</strain>
    </source>
</reference>
<evidence type="ECO:0000313" key="1">
    <source>
        <dbReference type="EMBL" id="AEV69357.1"/>
    </source>
</evidence>
<dbReference type="HOGENOM" id="CLU_2245213_0_0_9"/>
<dbReference type="EMBL" id="CP003065">
    <property type="protein sequence ID" value="AEV69357.1"/>
    <property type="molecule type" value="Genomic_DNA"/>
</dbReference>
<evidence type="ECO:0000313" key="2">
    <source>
        <dbReference type="Proteomes" id="UP000005435"/>
    </source>
</evidence>
<dbReference type="RefSeq" id="WP_014255907.1">
    <property type="nucleotide sequence ID" value="NC_016627.1"/>
</dbReference>